<dbReference type="PANTHER" id="PTHR35897:SF1">
    <property type="entry name" value="METHYLTRANSFERASE AUSD"/>
    <property type="match status" value="1"/>
</dbReference>
<dbReference type="GO" id="GO:0016740">
    <property type="term" value="F:transferase activity"/>
    <property type="evidence" value="ECO:0007669"/>
    <property type="project" value="UniProtKB-KW"/>
</dbReference>
<dbReference type="AlphaFoldDB" id="A0A060SU87"/>
<proteinExistence type="inferred from homology"/>
<dbReference type="OMA" id="IWWCATR"/>
<keyword evidence="2" id="KW-0808">Transferase</keyword>
<organism evidence="5 6">
    <name type="scientific">Pycnoporus cinnabarinus</name>
    <name type="common">Cinnabar-red polypore</name>
    <name type="synonym">Trametes cinnabarina</name>
    <dbReference type="NCBI Taxonomy" id="5643"/>
    <lineage>
        <taxon>Eukaryota</taxon>
        <taxon>Fungi</taxon>
        <taxon>Dikarya</taxon>
        <taxon>Basidiomycota</taxon>
        <taxon>Agaricomycotina</taxon>
        <taxon>Agaricomycetes</taxon>
        <taxon>Polyporales</taxon>
        <taxon>Polyporaceae</taxon>
        <taxon>Trametes</taxon>
    </lineage>
</organism>
<dbReference type="STRING" id="5643.A0A060SU87"/>
<keyword evidence="3" id="KW-0949">S-adenosyl-L-methionine</keyword>
<dbReference type="HOGENOM" id="CLU_051542_1_1_1"/>
<evidence type="ECO:0000256" key="2">
    <source>
        <dbReference type="ARBA" id="ARBA00022679"/>
    </source>
</evidence>
<evidence type="ECO:0000256" key="1">
    <source>
        <dbReference type="ARBA" id="ARBA00005179"/>
    </source>
</evidence>
<gene>
    <name evidence="5" type="ORF">BN946_scf184611.g4</name>
</gene>
<evidence type="ECO:0000256" key="4">
    <source>
        <dbReference type="ARBA" id="ARBA00038314"/>
    </source>
</evidence>
<dbReference type="InterPro" id="IPR029063">
    <property type="entry name" value="SAM-dependent_MTases_sf"/>
</dbReference>
<name>A0A060SU87_PYCCI</name>
<dbReference type="EMBL" id="CCBP010000662">
    <property type="protein sequence ID" value="CDO78112.1"/>
    <property type="molecule type" value="Genomic_DNA"/>
</dbReference>
<comment type="pathway">
    <text evidence="1">Secondary metabolite biosynthesis.</text>
</comment>
<keyword evidence="6" id="KW-1185">Reference proteome</keyword>
<dbReference type="SUPFAM" id="SSF53335">
    <property type="entry name" value="S-adenosyl-L-methionine-dependent methyltransferases"/>
    <property type="match status" value="1"/>
</dbReference>
<evidence type="ECO:0000313" key="6">
    <source>
        <dbReference type="Proteomes" id="UP000029665"/>
    </source>
</evidence>
<dbReference type="Proteomes" id="UP000029665">
    <property type="component" value="Unassembled WGS sequence"/>
</dbReference>
<dbReference type="Gene3D" id="3.40.50.150">
    <property type="entry name" value="Vaccinia Virus protein VP39"/>
    <property type="match status" value="1"/>
</dbReference>
<evidence type="ECO:0000313" key="5">
    <source>
        <dbReference type="EMBL" id="CDO78112.1"/>
    </source>
</evidence>
<accession>A0A060SU87</accession>
<sequence length="308" mass="34003">MAEPHAEEVIQGHANTAQTVDLELRPEEEAFLLSTTGLPDVDALKALIVRVQAEAAEAFPYPCIRRFDFVKLKMSRLPCYNRLLSLVKDDPDALLLDIGCCFGTDVRKAIADGYPAKNIIASDLRPSFWDVGHKLFRSNPATFPVTFLSGDVLHSTFIGMASPVYGAPRTPRPELRGLRELAPLAGHLRAIHASNFFHLFTEANQAAIARSLGALLAPTPGSMIFGTHVSRPKKGLRTEAPPPAPGYLGNRMFCHDAQSWTDLWDGEVFQKGTVRVEAEVLEQAREDLVVLDPGVKFYQLICIYTKDH</sequence>
<dbReference type="PANTHER" id="PTHR35897">
    <property type="entry name" value="METHYLTRANSFERASE AUSD"/>
    <property type="match status" value="1"/>
</dbReference>
<protein>
    <recommendedName>
        <fullName evidence="7">Methyltransferase domain-containing protein</fullName>
    </recommendedName>
</protein>
<comment type="similarity">
    <text evidence="4">Belongs to the class I-like SAM-binding methyltransferase superfamily.</text>
</comment>
<reference evidence="5" key="1">
    <citation type="submission" date="2014-01" db="EMBL/GenBank/DDBJ databases">
        <title>The genome of the white-rot fungus Pycnoporus cinnabarinus: a basidiomycete model with a versatile arsenal for lignocellulosic biomass breakdown.</title>
        <authorList>
            <person name="Levasseur A."/>
            <person name="Lomascolo A."/>
            <person name="Ruiz-Duenas F.J."/>
            <person name="Uzan E."/>
            <person name="Piumi F."/>
            <person name="Kues U."/>
            <person name="Ram A.F.J."/>
            <person name="Murat C."/>
            <person name="Haon M."/>
            <person name="Benoit I."/>
            <person name="Arfi Y."/>
            <person name="Chevret D."/>
            <person name="Drula E."/>
            <person name="Kwon M.J."/>
            <person name="Gouret P."/>
            <person name="Lesage-Meessen L."/>
            <person name="Lombard V."/>
            <person name="Mariette J."/>
            <person name="Noirot C."/>
            <person name="Park J."/>
            <person name="Patyshakuliyeva A."/>
            <person name="Wieneger R.A.B."/>
            <person name="Wosten H.A.B."/>
            <person name="Martin F."/>
            <person name="Coutinho P.M."/>
            <person name="de Vries R."/>
            <person name="Martinez A.T."/>
            <person name="Klopp C."/>
            <person name="Pontarotti P."/>
            <person name="Henrissat B."/>
            <person name="Record E."/>
        </authorList>
    </citation>
    <scope>NUCLEOTIDE SEQUENCE [LARGE SCALE GENOMIC DNA]</scope>
    <source>
        <strain evidence="5">BRFM137</strain>
    </source>
</reference>
<comment type="caution">
    <text evidence="5">The sequence shown here is derived from an EMBL/GenBank/DDBJ whole genome shotgun (WGS) entry which is preliminary data.</text>
</comment>
<evidence type="ECO:0008006" key="7">
    <source>
        <dbReference type="Google" id="ProtNLM"/>
    </source>
</evidence>
<dbReference type="InterPro" id="IPR051654">
    <property type="entry name" value="Meroterpenoid_MTases"/>
</dbReference>
<dbReference type="OrthoDB" id="2094832at2759"/>
<evidence type="ECO:0000256" key="3">
    <source>
        <dbReference type="ARBA" id="ARBA00022691"/>
    </source>
</evidence>